<comment type="similarity">
    <text evidence="1">Belongs to the short-chain dehydrogenases/reductases (SDR) family.</text>
</comment>
<dbReference type="InterPro" id="IPR036291">
    <property type="entry name" value="NAD(P)-bd_dom_sf"/>
</dbReference>
<comment type="caution">
    <text evidence="3">The sequence shown here is derived from an EMBL/GenBank/DDBJ whole genome shotgun (WGS) entry which is preliminary data.</text>
</comment>
<keyword evidence="4" id="KW-1185">Reference proteome</keyword>
<evidence type="ECO:0000256" key="2">
    <source>
        <dbReference type="ARBA" id="ARBA00023002"/>
    </source>
</evidence>
<dbReference type="AlphaFoldDB" id="A0A3E2HHJ0"/>
<dbReference type="EMBL" id="NCSJ02000046">
    <property type="protein sequence ID" value="RFU32888.1"/>
    <property type="molecule type" value="Genomic_DNA"/>
</dbReference>
<dbReference type="PANTHER" id="PTHR43669:SF4">
    <property type="entry name" value="SHORT-CHAIN DEHYDROGENASE"/>
    <property type="match status" value="1"/>
</dbReference>
<dbReference type="GO" id="GO:0016491">
    <property type="term" value="F:oxidoreductase activity"/>
    <property type="evidence" value="ECO:0007669"/>
    <property type="project" value="UniProtKB-KW"/>
</dbReference>
<reference evidence="3 4" key="1">
    <citation type="submission" date="2018-05" db="EMBL/GenBank/DDBJ databases">
        <title>Draft genome sequence of Scytalidium lignicola DSM 105466, a ubiquitous saprotrophic fungus.</title>
        <authorList>
            <person name="Buettner E."/>
            <person name="Gebauer A.M."/>
            <person name="Hofrichter M."/>
            <person name="Liers C."/>
            <person name="Kellner H."/>
        </authorList>
    </citation>
    <scope>NUCLEOTIDE SEQUENCE [LARGE SCALE GENOMIC DNA]</scope>
    <source>
        <strain evidence="3 4">DSM 105466</strain>
    </source>
</reference>
<feature type="non-terminal residue" evidence="3">
    <location>
        <position position="231"/>
    </location>
</feature>
<proteinExistence type="inferred from homology"/>
<dbReference type="Proteomes" id="UP000258309">
    <property type="component" value="Unassembled WGS sequence"/>
</dbReference>
<gene>
    <name evidence="3" type="ORF">B7463_g3459</name>
</gene>
<organism evidence="3 4">
    <name type="scientific">Scytalidium lignicola</name>
    <name type="common">Hyphomycete</name>
    <dbReference type="NCBI Taxonomy" id="5539"/>
    <lineage>
        <taxon>Eukaryota</taxon>
        <taxon>Fungi</taxon>
        <taxon>Dikarya</taxon>
        <taxon>Ascomycota</taxon>
        <taxon>Pezizomycotina</taxon>
        <taxon>Leotiomycetes</taxon>
        <taxon>Leotiomycetes incertae sedis</taxon>
        <taxon>Scytalidium</taxon>
    </lineage>
</organism>
<dbReference type="Pfam" id="PF13561">
    <property type="entry name" value="adh_short_C2"/>
    <property type="match status" value="1"/>
</dbReference>
<dbReference type="STRING" id="5539.A0A3E2HHJ0"/>
<dbReference type="PANTHER" id="PTHR43669">
    <property type="entry name" value="5-KETO-D-GLUCONATE 5-REDUCTASE"/>
    <property type="match status" value="1"/>
</dbReference>
<dbReference type="SUPFAM" id="SSF51735">
    <property type="entry name" value="NAD(P)-binding Rossmann-fold domains"/>
    <property type="match status" value="1"/>
</dbReference>
<evidence type="ECO:0000313" key="3">
    <source>
        <dbReference type="EMBL" id="RFU32888.1"/>
    </source>
</evidence>
<accession>A0A3E2HHJ0</accession>
<dbReference type="CDD" id="cd05233">
    <property type="entry name" value="SDR_c"/>
    <property type="match status" value="1"/>
</dbReference>
<name>A0A3E2HHJ0_SCYLI</name>
<feature type="non-terminal residue" evidence="3">
    <location>
        <position position="1"/>
    </location>
</feature>
<dbReference type="OrthoDB" id="5336600at2759"/>
<keyword evidence="2" id="KW-0560">Oxidoreductase</keyword>
<protein>
    <submittedName>
        <fullName evidence="3">Uncharacterized protein</fullName>
    </submittedName>
</protein>
<dbReference type="InterPro" id="IPR002347">
    <property type="entry name" value="SDR_fam"/>
</dbReference>
<dbReference type="OMA" id="AHATAYW"/>
<evidence type="ECO:0000256" key="1">
    <source>
        <dbReference type="ARBA" id="ARBA00006484"/>
    </source>
</evidence>
<dbReference type="Gene3D" id="3.40.50.720">
    <property type="entry name" value="NAD(P)-binding Rossmann-like Domain"/>
    <property type="match status" value="1"/>
</dbReference>
<sequence length="231" mass="24867">MPTILILGAGPRIGLSLAEKFKSEGYTVVLASRNPDIELAKAKGYETVSVNAGDINGVREAFKKVSSLHGIPNVVVYNAMGLTYPGNFDDPYLTVTPESFAQDMNANAIGAFTAMQETLLGWKKLEGVATAFIVTGSILPYSPLPLAFTLGAGKSALAHLVTCGAQLYGKEGHRFYYVSQVTKDGTTLTSNDQVVAEAHVKVYWDLVNQQEQGKWDVRFCETGELVVKDAA</sequence>
<evidence type="ECO:0000313" key="4">
    <source>
        <dbReference type="Proteomes" id="UP000258309"/>
    </source>
</evidence>